<protein>
    <submittedName>
        <fullName evidence="1">Uncharacterized protein</fullName>
    </submittedName>
</protein>
<sequence>MSITTSMANTEKDHDSDTAVGWTEVRWWVSGNRPRSLTHLLEA</sequence>
<reference evidence="2" key="1">
    <citation type="submission" date="2016-10" db="EMBL/GenBank/DDBJ databases">
        <authorList>
            <person name="Varghese N."/>
            <person name="Submissions S."/>
        </authorList>
    </citation>
    <scope>NUCLEOTIDE SEQUENCE [LARGE SCALE GENOMIC DNA]</scope>
    <source>
        <strain evidence="2">DSM 44796</strain>
    </source>
</reference>
<dbReference type="Proteomes" id="UP000199682">
    <property type="component" value="Unassembled WGS sequence"/>
</dbReference>
<dbReference type="AlphaFoldDB" id="A0A1G9YYZ0"/>
<evidence type="ECO:0000313" key="1">
    <source>
        <dbReference type="EMBL" id="SDN14338.1"/>
    </source>
</evidence>
<proteinExistence type="predicted"/>
<dbReference type="RefSeq" id="WP_256335233.1">
    <property type="nucleotide sequence ID" value="NZ_FNET01000036.1"/>
</dbReference>
<evidence type="ECO:0000313" key="2">
    <source>
        <dbReference type="Proteomes" id="UP000199682"/>
    </source>
</evidence>
<accession>A0A1G9YYZ0</accession>
<dbReference type="EMBL" id="FNET01000036">
    <property type="protein sequence ID" value="SDN14338.1"/>
    <property type="molecule type" value="Genomic_DNA"/>
</dbReference>
<gene>
    <name evidence="1" type="ORF">SAMN04488074_13637</name>
</gene>
<organism evidence="1 2">
    <name type="scientific">Lentzea albidocapillata subsp. violacea</name>
    <dbReference type="NCBI Taxonomy" id="128104"/>
    <lineage>
        <taxon>Bacteria</taxon>
        <taxon>Bacillati</taxon>
        <taxon>Actinomycetota</taxon>
        <taxon>Actinomycetes</taxon>
        <taxon>Pseudonocardiales</taxon>
        <taxon>Pseudonocardiaceae</taxon>
        <taxon>Lentzea</taxon>
    </lineage>
</organism>
<name>A0A1G9YYZ0_9PSEU</name>